<sequence>MTKQELSIKIGNRIRQLRKQKNISQAELGRLCGRDKQHIELIENHKVSANTYTLYTIALALDIDLKELFNFKK</sequence>
<dbReference type="Proteomes" id="UP000290261">
    <property type="component" value="Unassembled WGS sequence"/>
</dbReference>
<dbReference type="PANTHER" id="PTHR46797">
    <property type="entry name" value="HTH-TYPE TRANSCRIPTIONAL REGULATOR"/>
    <property type="match status" value="1"/>
</dbReference>
<evidence type="ECO:0000313" key="3">
    <source>
        <dbReference type="EMBL" id="RYC51150.1"/>
    </source>
</evidence>
<protein>
    <recommendedName>
        <fullName evidence="2">HTH cro/C1-type domain-containing protein</fullName>
    </recommendedName>
</protein>
<dbReference type="EMBL" id="JJMP01000007">
    <property type="protein sequence ID" value="RYC51150.1"/>
    <property type="molecule type" value="Genomic_DNA"/>
</dbReference>
<evidence type="ECO:0000256" key="1">
    <source>
        <dbReference type="ARBA" id="ARBA00023125"/>
    </source>
</evidence>
<keyword evidence="4" id="KW-1185">Reference proteome</keyword>
<dbReference type="InterPro" id="IPR001387">
    <property type="entry name" value="Cro/C1-type_HTH"/>
</dbReference>
<dbReference type="CDD" id="cd00093">
    <property type="entry name" value="HTH_XRE"/>
    <property type="match status" value="1"/>
</dbReference>
<organism evidence="3 4">
    <name type="scientific">Flagellimonas olearia</name>
    <dbReference type="NCBI Taxonomy" id="552546"/>
    <lineage>
        <taxon>Bacteria</taxon>
        <taxon>Pseudomonadati</taxon>
        <taxon>Bacteroidota</taxon>
        <taxon>Flavobacteriia</taxon>
        <taxon>Flavobacteriales</taxon>
        <taxon>Flavobacteriaceae</taxon>
        <taxon>Flagellimonas</taxon>
    </lineage>
</organism>
<dbReference type="InterPro" id="IPR010982">
    <property type="entry name" value="Lambda_DNA-bd_dom_sf"/>
</dbReference>
<evidence type="ECO:0000313" key="4">
    <source>
        <dbReference type="Proteomes" id="UP000290261"/>
    </source>
</evidence>
<dbReference type="SUPFAM" id="SSF47413">
    <property type="entry name" value="lambda repressor-like DNA-binding domains"/>
    <property type="match status" value="1"/>
</dbReference>
<feature type="domain" description="HTH cro/C1-type" evidence="2">
    <location>
        <begin position="14"/>
        <end position="68"/>
    </location>
</feature>
<dbReference type="SMART" id="SM00530">
    <property type="entry name" value="HTH_XRE"/>
    <property type="match status" value="1"/>
</dbReference>
<dbReference type="GO" id="GO:0003677">
    <property type="term" value="F:DNA binding"/>
    <property type="evidence" value="ECO:0007669"/>
    <property type="project" value="UniProtKB-KW"/>
</dbReference>
<dbReference type="GO" id="GO:0003700">
    <property type="term" value="F:DNA-binding transcription factor activity"/>
    <property type="evidence" value="ECO:0007669"/>
    <property type="project" value="TreeGrafter"/>
</dbReference>
<proteinExistence type="predicted"/>
<reference evidence="3 4" key="1">
    <citation type="submission" date="2014-04" db="EMBL/GenBank/DDBJ databases">
        <title>Whole genome of Muricauda olearia.</title>
        <authorList>
            <person name="Zhang X.-H."/>
            <person name="Tang K."/>
        </authorList>
    </citation>
    <scope>NUCLEOTIDE SEQUENCE [LARGE SCALE GENOMIC DNA]</scope>
    <source>
        <strain evidence="3 4">Th120</strain>
    </source>
</reference>
<dbReference type="PANTHER" id="PTHR46797:SF1">
    <property type="entry name" value="METHYLPHOSPHONATE SYNTHASE"/>
    <property type="match status" value="1"/>
</dbReference>
<dbReference type="Gene3D" id="1.10.260.40">
    <property type="entry name" value="lambda repressor-like DNA-binding domains"/>
    <property type="match status" value="1"/>
</dbReference>
<evidence type="ECO:0000259" key="2">
    <source>
        <dbReference type="PROSITE" id="PS50943"/>
    </source>
</evidence>
<dbReference type="InterPro" id="IPR050807">
    <property type="entry name" value="TransReg_Diox_bact_type"/>
</dbReference>
<dbReference type="GO" id="GO:0005829">
    <property type="term" value="C:cytosol"/>
    <property type="evidence" value="ECO:0007669"/>
    <property type="project" value="TreeGrafter"/>
</dbReference>
<keyword evidence="1" id="KW-0238">DNA-binding</keyword>
<dbReference type="Pfam" id="PF12844">
    <property type="entry name" value="HTH_19"/>
    <property type="match status" value="1"/>
</dbReference>
<comment type="caution">
    <text evidence="3">The sequence shown here is derived from an EMBL/GenBank/DDBJ whole genome shotgun (WGS) entry which is preliminary data.</text>
</comment>
<dbReference type="PROSITE" id="PS50943">
    <property type="entry name" value="HTH_CROC1"/>
    <property type="match status" value="1"/>
</dbReference>
<name>A0A444VKB1_9FLAO</name>
<dbReference type="AlphaFoldDB" id="A0A444VKB1"/>
<accession>A0A444VKB1</accession>
<gene>
    <name evidence="3" type="ORF">DN53_16080</name>
</gene>